<dbReference type="Pfam" id="PF14111">
    <property type="entry name" value="DUF4283"/>
    <property type="match status" value="1"/>
</dbReference>
<dbReference type="AlphaFoldDB" id="A0A803NLH4"/>
<dbReference type="InterPro" id="IPR025836">
    <property type="entry name" value="Zn_knuckle_CX2CX4HX4C"/>
</dbReference>
<evidence type="ECO:0008006" key="6">
    <source>
        <dbReference type="Google" id="ProtNLM"/>
    </source>
</evidence>
<reference evidence="4" key="1">
    <citation type="submission" date="2018-11" db="EMBL/GenBank/DDBJ databases">
        <authorList>
            <person name="Grassa J C."/>
        </authorList>
    </citation>
    <scope>NUCLEOTIDE SEQUENCE [LARGE SCALE GENOMIC DNA]</scope>
</reference>
<dbReference type="Gramene" id="evm.model.01.2520">
    <property type="protein sequence ID" value="cds.evm.model.01.2520"/>
    <property type="gene ID" value="evm.TU.01.2520"/>
</dbReference>
<feature type="region of interest" description="Disordered" evidence="1">
    <location>
        <begin position="275"/>
        <end position="298"/>
    </location>
</feature>
<accession>A0A803NLH4</accession>
<keyword evidence="5" id="KW-1185">Reference proteome</keyword>
<evidence type="ECO:0000313" key="4">
    <source>
        <dbReference type="EnsemblPlants" id="cds.evm.model.01.2520"/>
    </source>
</evidence>
<dbReference type="OMA" id="WVDHEEY"/>
<evidence type="ECO:0000259" key="2">
    <source>
        <dbReference type="Pfam" id="PF14111"/>
    </source>
</evidence>
<organism evidence="4 5">
    <name type="scientific">Cannabis sativa</name>
    <name type="common">Hemp</name>
    <name type="synonym">Marijuana</name>
    <dbReference type="NCBI Taxonomy" id="3483"/>
    <lineage>
        <taxon>Eukaryota</taxon>
        <taxon>Viridiplantae</taxon>
        <taxon>Streptophyta</taxon>
        <taxon>Embryophyta</taxon>
        <taxon>Tracheophyta</taxon>
        <taxon>Spermatophyta</taxon>
        <taxon>Magnoliopsida</taxon>
        <taxon>eudicotyledons</taxon>
        <taxon>Gunneridae</taxon>
        <taxon>Pentapetalae</taxon>
        <taxon>rosids</taxon>
        <taxon>fabids</taxon>
        <taxon>Rosales</taxon>
        <taxon>Cannabaceae</taxon>
        <taxon>Cannabis</taxon>
    </lineage>
</organism>
<evidence type="ECO:0000256" key="1">
    <source>
        <dbReference type="SAM" id="MobiDB-lite"/>
    </source>
</evidence>
<dbReference type="Gene3D" id="3.60.10.10">
    <property type="entry name" value="Endonuclease/exonuclease/phosphatase"/>
    <property type="match status" value="1"/>
</dbReference>
<dbReference type="PANTHER" id="PTHR31286:SF183">
    <property type="entry name" value="CCHC-TYPE DOMAIN-CONTAINING PROTEIN"/>
    <property type="match status" value="1"/>
</dbReference>
<name>A0A803NLH4_CANSA</name>
<feature type="domain" description="Zinc knuckle CX2CX4HX4C" evidence="3">
    <location>
        <begin position="180"/>
        <end position="228"/>
    </location>
</feature>
<dbReference type="InterPro" id="IPR036691">
    <property type="entry name" value="Endo/exonu/phosph_ase_sf"/>
</dbReference>
<dbReference type="InterPro" id="IPR025558">
    <property type="entry name" value="DUF4283"/>
</dbReference>
<proteinExistence type="predicted"/>
<feature type="domain" description="DUF4283" evidence="2">
    <location>
        <begin position="42"/>
        <end position="113"/>
    </location>
</feature>
<reference evidence="4" key="2">
    <citation type="submission" date="2021-03" db="UniProtKB">
        <authorList>
            <consortium name="EnsemblPlants"/>
        </authorList>
    </citation>
    <scope>IDENTIFICATION</scope>
</reference>
<dbReference type="SUPFAM" id="SSF56219">
    <property type="entry name" value="DNase I-like"/>
    <property type="match status" value="1"/>
</dbReference>
<evidence type="ECO:0000313" key="5">
    <source>
        <dbReference type="Proteomes" id="UP000596661"/>
    </source>
</evidence>
<evidence type="ECO:0000259" key="3">
    <source>
        <dbReference type="Pfam" id="PF14392"/>
    </source>
</evidence>
<dbReference type="Proteomes" id="UP000596661">
    <property type="component" value="Chromosome 1"/>
</dbReference>
<dbReference type="Pfam" id="PF14392">
    <property type="entry name" value="zf-CCHC_4"/>
    <property type="match status" value="1"/>
</dbReference>
<dbReference type="InterPro" id="IPR040256">
    <property type="entry name" value="At4g02000-like"/>
</dbReference>
<dbReference type="EnsemblPlants" id="evm.model.01.2520">
    <property type="protein sequence ID" value="cds.evm.model.01.2520"/>
    <property type="gene ID" value="evm.TU.01.2520"/>
</dbReference>
<protein>
    <recommendedName>
        <fullName evidence="6">CCHC-type domain-containing protein</fullName>
    </recommendedName>
</protein>
<sequence>MEAGSGSMSGLGEDIFNFQIEEEELEEMAVSVDSGNEGIDDRWCLVGRFLSNRIVDFEKMQNILVSLWQPGMGMFVKQMDNNRFLFQFYHEVDIKRVIDGSPWTYDRMQLIIGRLPVGGDPKTLALNTLDIWIQMHDVQPGCMMEATIKGVGNAIGKFLESDPKNFIGVWRDYLRMRITIDITKPLRRRLKLTKDDGTWFWVNFKYERAPTFCFICGIIGHTERFCSKLFHQSVDTIAKPYGEFMRAQPQRSHKNIGARWLRTRGWTPPVAVGGVPGSMAGQRNPNMEGSGGVDSASNQEGSDLLNGAIVSGVMRANQGGGKYGNNVMGNQGENQGTYKGKDIMSDQEDILVIYDSKKRKVGEGSFTVEAQGHSGGIALIWKNNEEVAIDSFSKNHIDCLVTFEGHQPFRFTGIYGEPNRSLRQQTWTLIRTLHARSLAPWGIMGDFNNVLHQNEKLGGNPYPTWLIDGFQEVVQQCGLCDLDMFGHPFTWEKSRDTSNWIEAKLDRAMCSQSWLNVFSTARLFNLEVSPSDHCPLLLDVQHREPRDQPRPFKFENCWCSHQECETIIRDSWGTTNGTRLEQKIQQCGQALQVWGKGVTGNFSSQIKQCNKTMKQSKKRRDEEGKQRFKQAKQQLFRVLNQREVFWRQRSKQLWLKEGDHNSKFFHAKASARKRNNQIVQLRDTNGVLRSWDNGLGDVMVDYFTSIFKAEEGDWADVLQCVEPRMNEAHNQLLLRPDTSTSTNWAICGWAQPMSPR</sequence>
<dbReference type="PANTHER" id="PTHR31286">
    <property type="entry name" value="GLYCINE-RICH CELL WALL STRUCTURAL PROTEIN 1.8-LIKE"/>
    <property type="match status" value="1"/>
</dbReference>
<dbReference type="EMBL" id="UZAU01000073">
    <property type="status" value="NOT_ANNOTATED_CDS"/>
    <property type="molecule type" value="Genomic_DNA"/>
</dbReference>